<dbReference type="OrthoDB" id="1372046at2759"/>
<evidence type="ECO:0000256" key="2">
    <source>
        <dbReference type="ARBA" id="ARBA00004167"/>
    </source>
</evidence>
<evidence type="ECO:0000256" key="6">
    <source>
        <dbReference type="ARBA" id="ARBA00022989"/>
    </source>
</evidence>
<evidence type="ECO:0000313" key="12">
    <source>
        <dbReference type="EMBL" id="EXB75164.1"/>
    </source>
</evidence>
<proteinExistence type="inferred from homology"/>
<evidence type="ECO:0000256" key="10">
    <source>
        <dbReference type="RuleBase" id="RU000461"/>
    </source>
</evidence>
<accession>W9RFM8</accession>
<sequence length="480" mass="54144">MGYYNFLYQYPYCLLLLVFLTSSYFLLKRKSAKHLRNLPPGSLGWPVIGETLGFFSEGPKNFILKRLKNHSTEVFKTNILGENTVVFSGPEANKFITTNEQKLVRVWFPHSQQRLFGVIKSSANNINQQQKTSPGIARLYGFLKPEPKFVEKFDFLMKQQLSEYCGKEVNVGAYQLVKSYVLTLSCNYLLGIEPERAAKLAGKFDDVVNGIHSVHLDFPGTVFRCAKKAAAEVRREIEGIIKEKSDDQVAATAAAEDLLSIFIAADRSGKVMLPSTVANIVMGIMAASYGSVVTAIAFMVKFVGQRPDVYEKIYSEQSEILALKGSGTLDWDHINRMKYTWAVACETMRMVSPFLGTFREALTDFNYAGFTIPKGWKIFWAVSMTNKNPEYFAEPEKFEPSRFLGNEHYLPHTFLPFGGGPRMCAGKDYARLAVLVFMHNLVTKFKWDVLLPNERILGGMVMPTPIKGLPVRLYPVSIEK</sequence>
<dbReference type="AlphaFoldDB" id="W9RFM8"/>
<dbReference type="PRINTS" id="PR00385">
    <property type="entry name" value="P450"/>
</dbReference>
<keyword evidence="6 11" id="KW-1133">Transmembrane helix</keyword>
<dbReference type="EMBL" id="KE344673">
    <property type="protein sequence ID" value="EXB75164.1"/>
    <property type="molecule type" value="Genomic_DNA"/>
</dbReference>
<evidence type="ECO:0000256" key="4">
    <source>
        <dbReference type="ARBA" id="ARBA00022692"/>
    </source>
</evidence>
<feature type="binding site" description="axial binding residue" evidence="9">
    <location>
        <position position="424"/>
    </location>
    <ligand>
        <name>heme</name>
        <dbReference type="ChEBI" id="CHEBI:30413"/>
    </ligand>
    <ligandPart>
        <name>Fe</name>
        <dbReference type="ChEBI" id="CHEBI:18248"/>
    </ligandPart>
</feature>
<evidence type="ECO:0000313" key="13">
    <source>
        <dbReference type="Proteomes" id="UP000030645"/>
    </source>
</evidence>
<keyword evidence="11" id="KW-0472">Membrane</keyword>
<dbReference type="STRING" id="981085.W9RFM8"/>
<feature type="transmembrane region" description="Helical" evidence="11">
    <location>
        <begin position="6"/>
        <end position="27"/>
    </location>
</feature>
<dbReference type="GO" id="GO:0016705">
    <property type="term" value="F:oxidoreductase activity, acting on paired donors, with incorporation or reduction of molecular oxygen"/>
    <property type="evidence" value="ECO:0007669"/>
    <property type="project" value="InterPro"/>
</dbReference>
<comment type="cofactor">
    <cofactor evidence="1 9">
        <name>heme</name>
        <dbReference type="ChEBI" id="CHEBI:30413"/>
    </cofactor>
</comment>
<dbReference type="eggNOG" id="KOG0157">
    <property type="taxonomic scope" value="Eukaryota"/>
</dbReference>
<protein>
    <submittedName>
        <fullName evidence="12">Cytochrome P450</fullName>
    </submittedName>
</protein>
<evidence type="ECO:0000256" key="1">
    <source>
        <dbReference type="ARBA" id="ARBA00001971"/>
    </source>
</evidence>
<keyword evidence="9 10" id="KW-0349">Heme</keyword>
<dbReference type="KEGG" id="mnt:21408619"/>
<dbReference type="PANTHER" id="PTHR24286:SF88">
    <property type="entry name" value="BETA-AMYRIN 28-OXIDASE-LIKE"/>
    <property type="match status" value="1"/>
</dbReference>
<dbReference type="Gene3D" id="1.10.630.10">
    <property type="entry name" value="Cytochrome P450"/>
    <property type="match status" value="1"/>
</dbReference>
<comment type="subcellular location">
    <subcellularLocation>
        <location evidence="2">Membrane</location>
        <topology evidence="2">Single-pass membrane protein</topology>
    </subcellularLocation>
</comment>
<dbReference type="PRINTS" id="PR00463">
    <property type="entry name" value="EP450I"/>
</dbReference>
<dbReference type="InterPro" id="IPR036396">
    <property type="entry name" value="Cyt_P450_sf"/>
</dbReference>
<dbReference type="SUPFAM" id="SSF48264">
    <property type="entry name" value="Cytochrome P450"/>
    <property type="match status" value="1"/>
</dbReference>
<dbReference type="GO" id="GO:0004497">
    <property type="term" value="F:monooxygenase activity"/>
    <property type="evidence" value="ECO:0007669"/>
    <property type="project" value="UniProtKB-KW"/>
</dbReference>
<evidence type="ECO:0000256" key="7">
    <source>
        <dbReference type="ARBA" id="ARBA00023002"/>
    </source>
</evidence>
<dbReference type="PROSITE" id="PS00086">
    <property type="entry name" value="CYTOCHROME_P450"/>
    <property type="match status" value="1"/>
</dbReference>
<gene>
    <name evidence="12" type="ORF">L484_025943</name>
</gene>
<dbReference type="FunFam" id="1.10.630.10:FF:000022">
    <property type="entry name" value="Taxadiene 5-alpha hydroxylase"/>
    <property type="match status" value="1"/>
</dbReference>
<evidence type="ECO:0000256" key="11">
    <source>
        <dbReference type="SAM" id="Phobius"/>
    </source>
</evidence>
<evidence type="ECO:0000256" key="9">
    <source>
        <dbReference type="PIRSR" id="PIRSR602401-1"/>
    </source>
</evidence>
<organism evidence="12 13">
    <name type="scientific">Morus notabilis</name>
    <dbReference type="NCBI Taxonomy" id="981085"/>
    <lineage>
        <taxon>Eukaryota</taxon>
        <taxon>Viridiplantae</taxon>
        <taxon>Streptophyta</taxon>
        <taxon>Embryophyta</taxon>
        <taxon>Tracheophyta</taxon>
        <taxon>Spermatophyta</taxon>
        <taxon>Magnoliopsida</taxon>
        <taxon>eudicotyledons</taxon>
        <taxon>Gunneridae</taxon>
        <taxon>Pentapetalae</taxon>
        <taxon>rosids</taxon>
        <taxon>fabids</taxon>
        <taxon>Rosales</taxon>
        <taxon>Moraceae</taxon>
        <taxon>Moreae</taxon>
        <taxon>Morus</taxon>
    </lineage>
</organism>
<reference evidence="13" key="1">
    <citation type="submission" date="2013-01" db="EMBL/GenBank/DDBJ databases">
        <title>Draft Genome Sequence of a Mulberry Tree, Morus notabilis C.K. Schneid.</title>
        <authorList>
            <person name="He N."/>
            <person name="Zhao S."/>
        </authorList>
    </citation>
    <scope>NUCLEOTIDE SEQUENCE</scope>
</reference>
<dbReference type="GO" id="GO:0020037">
    <property type="term" value="F:heme binding"/>
    <property type="evidence" value="ECO:0007669"/>
    <property type="project" value="InterPro"/>
</dbReference>
<dbReference type="InterPro" id="IPR001128">
    <property type="entry name" value="Cyt_P450"/>
</dbReference>
<keyword evidence="10" id="KW-0503">Monooxygenase</keyword>
<comment type="similarity">
    <text evidence="3 10">Belongs to the cytochrome P450 family.</text>
</comment>
<dbReference type="InterPro" id="IPR017972">
    <property type="entry name" value="Cyt_P450_CS"/>
</dbReference>
<dbReference type="PANTHER" id="PTHR24286">
    <property type="entry name" value="CYTOCHROME P450 26"/>
    <property type="match status" value="1"/>
</dbReference>
<keyword evidence="7 10" id="KW-0560">Oxidoreductase</keyword>
<keyword evidence="5 9" id="KW-0479">Metal-binding</keyword>
<dbReference type="GO" id="GO:0005506">
    <property type="term" value="F:iron ion binding"/>
    <property type="evidence" value="ECO:0007669"/>
    <property type="project" value="InterPro"/>
</dbReference>
<name>W9RFM8_9ROSA</name>
<evidence type="ECO:0000256" key="3">
    <source>
        <dbReference type="ARBA" id="ARBA00010617"/>
    </source>
</evidence>
<dbReference type="InterPro" id="IPR002401">
    <property type="entry name" value="Cyt_P450_E_grp-I"/>
</dbReference>
<keyword evidence="4 11" id="KW-0812">Transmembrane</keyword>
<dbReference type="Proteomes" id="UP000030645">
    <property type="component" value="Unassembled WGS sequence"/>
</dbReference>
<feature type="transmembrane region" description="Helical" evidence="11">
    <location>
        <begin position="277"/>
        <end position="300"/>
    </location>
</feature>
<evidence type="ECO:0000256" key="8">
    <source>
        <dbReference type="ARBA" id="ARBA00023004"/>
    </source>
</evidence>
<keyword evidence="13" id="KW-1185">Reference proteome</keyword>
<dbReference type="GO" id="GO:0016125">
    <property type="term" value="P:sterol metabolic process"/>
    <property type="evidence" value="ECO:0007669"/>
    <property type="project" value="TreeGrafter"/>
</dbReference>
<dbReference type="GO" id="GO:0016020">
    <property type="term" value="C:membrane"/>
    <property type="evidence" value="ECO:0007669"/>
    <property type="project" value="UniProtKB-SubCell"/>
</dbReference>
<evidence type="ECO:0000256" key="5">
    <source>
        <dbReference type="ARBA" id="ARBA00022723"/>
    </source>
</evidence>
<dbReference type="Pfam" id="PF00067">
    <property type="entry name" value="p450"/>
    <property type="match status" value="1"/>
</dbReference>
<keyword evidence="8 9" id="KW-0408">Iron</keyword>